<sequence length="253" mass="27769">MIIQSHRLWPAACDSQKIINWEVHCEDALFGSYFLDGGGDQIRTMCVENLERDVEIRVTGEIETSDTNGLIKLRNERVSPLVYLRDTELTRPDDRIAELAKRALDLSGENQLDVAHGIMSEVSGAFKYIPGATDSSYTASQALEQGTGVCQDFAHCLIAAARLNRIPARYTTGYLHMDASGEQHDASHAWAELLIEGLGWVGFDATNDCCPDARYVRVGSGLDAQDAALIRGISRGVGEETMHTDVNIVNAQQ</sequence>
<reference evidence="2 3" key="1">
    <citation type="submission" date="2018-06" db="EMBL/GenBank/DDBJ databases">
        <title>Genomic Encyclopedia of Type Strains, Phase IV (KMG-IV): sequencing the most valuable type-strain genomes for metagenomic binning, comparative biology and taxonomic classification.</title>
        <authorList>
            <person name="Goeker M."/>
        </authorList>
    </citation>
    <scope>NUCLEOTIDE SEQUENCE [LARGE SCALE GENOMIC DNA]</scope>
    <source>
        <strain evidence="2 3">DSM 24032</strain>
    </source>
</reference>
<dbReference type="InterPro" id="IPR002931">
    <property type="entry name" value="Transglutaminase-like"/>
</dbReference>
<accession>A0A395JM81</accession>
<evidence type="ECO:0000313" key="3">
    <source>
        <dbReference type="Proteomes" id="UP000253083"/>
    </source>
</evidence>
<dbReference type="SUPFAM" id="SSF54001">
    <property type="entry name" value="Cysteine proteinases"/>
    <property type="match status" value="1"/>
</dbReference>
<dbReference type="PANTHER" id="PTHR33490:SF6">
    <property type="entry name" value="SLL1049 PROTEIN"/>
    <property type="match status" value="1"/>
</dbReference>
<dbReference type="Proteomes" id="UP000253083">
    <property type="component" value="Unassembled WGS sequence"/>
</dbReference>
<keyword evidence="2" id="KW-0645">Protease</keyword>
<evidence type="ECO:0000313" key="2">
    <source>
        <dbReference type="EMBL" id="RBP51719.1"/>
    </source>
</evidence>
<proteinExistence type="predicted"/>
<dbReference type="GO" id="GO:0006508">
    <property type="term" value="P:proteolysis"/>
    <property type="evidence" value="ECO:0007669"/>
    <property type="project" value="UniProtKB-KW"/>
</dbReference>
<organism evidence="2 3">
    <name type="scientific">Arenicella xantha</name>
    <dbReference type="NCBI Taxonomy" id="644221"/>
    <lineage>
        <taxon>Bacteria</taxon>
        <taxon>Pseudomonadati</taxon>
        <taxon>Pseudomonadota</taxon>
        <taxon>Gammaproteobacteria</taxon>
        <taxon>Arenicellales</taxon>
        <taxon>Arenicellaceae</taxon>
        <taxon>Arenicella</taxon>
    </lineage>
</organism>
<dbReference type="SMART" id="SM00460">
    <property type="entry name" value="TGc"/>
    <property type="match status" value="1"/>
</dbReference>
<dbReference type="AlphaFoldDB" id="A0A395JM81"/>
<name>A0A395JM81_9GAMM</name>
<keyword evidence="2" id="KW-0378">Hydrolase</keyword>
<dbReference type="Gene3D" id="3.10.620.30">
    <property type="match status" value="1"/>
</dbReference>
<evidence type="ECO:0000259" key="1">
    <source>
        <dbReference type="SMART" id="SM00460"/>
    </source>
</evidence>
<dbReference type="Pfam" id="PF01841">
    <property type="entry name" value="Transglut_core"/>
    <property type="match status" value="1"/>
</dbReference>
<keyword evidence="3" id="KW-1185">Reference proteome</keyword>
<dbReference type="GO" id="GO:0008233">
    <property type="term" value="F:peptidase activity"/>
    <property type="evidence" value="ECO:0007669"/>
    <property type="project" value="UniProtKB-KW"/>
</dbReference>
<dbReference type="InterPro" id="IPR038765">
    <property type="entry name" value="Papain-like_cys_pep_sf"/>
</dbReference>
<comment type="caution">
    <text evidence="2">The sequence shown here is derived from an EMBL/GenBank/DDBJ whole genome shotgun (WGS) entry which is preliminary data.</text>
</comment>
<gene>
    <name evidence="2" type="ORF">DFR28_1021152</name>
</gene>
<feature type="domain" description="Transglutaminase-like" evidence="1">
    <location>
        <begin position="142"/>
        <end position="207"/>
    </location>
</feature>
<protein>
    <submittedName>
        <fullName evidence="2">Transglutaminase-like putative cysteine protease</fullName>
    </submittedName>
</protein>
<dbReference type="EMBL" id="QNRT01000002">
    <property type="protein sequence ID" value="RBP51719.1"/>
    <property type="molecule type" value="Genomic_DNA"/>
</dbReference>
<dbReference type="PANTHER" id="PTHR33490">
    <property type="entry name" value="BLR5614 PROTEIN-RELATED"/>
    <property type="match status" value="1"/>
</dbReference>
<dbReference type="InParanoid" id="A0A395JM81"/>